<organism evidence="2 3">
    <name type="scientific">Solitalea canadensis (strain ATCC 29591 / DSM 3403 / JCM 21819 / LMG 8368 / NBRC 15130 / NCIMB 12057 / USAM 9D)</name>
    <name type="common">Flexibacter canadensis</name>
    <dbReference type="NCBI Taxonomy" id="929556"/>
    <lineage>
        <taxon>Bacteria</taxon>
        <taxon>Pseudomonadati</taxon>
        <taxon>Bacteroidota</taxon>
        <taxon>Sphingobacteriia</taxon>
        <taxon>Sphingobacteriales</taxon>
        <taxon>Sphingobacteriaceae</taxon>
        <taxon>Solitalea</taxon>
    </lineage>
</organism>
<dbReference type="Pfam" id="PF09982">
    <property type="entry name" value="LpxR"/>
    <property type="match status" value="1"/>
</dbReference>
<accession>H8KU05</accession>
<protein>
    <recommendedName>
        <fullName evidence="4">Lipid A deacylase LpxR family protein</fullName>
    </recommendedName>
</protein>
<dbReference type="Gene3D" id="2.40.128.140">
    <property type="entry name" value="Outer membrane protein"/>
    <property type="match status" value="1"/>
</dbReference>
<sequence>MGRSRTGLLFPFFCAVFILMNQFVFAQDNRQYAYQVGGQTDNDSYAFTGRDRYYSNGLFFSFRKAIDSKNYATSNNIVKKIYGFELGHEIFMPFTAQKGYYSEDLIDRPYAGYIYLKGMYDFFYKKESALNLSASLGLIGPSTGVDKLQSWVHDAFGYYEPQGWEHQIKNSYGIDFTATYKKVFIKNSLENRRFDCSFIGEARLGTFFIGASAGVLLRAGGLEKMFNSAVFNAKPSSGGEGALRNSEWSFYALPMLSSVVYDATIQGNIFEPGPLPNEIIKEPQRLVFSQQIGFLFTERKFGLDISYNYRSKEVVNVIKASQFGSIKFFYFFN</sequence>
<dbReference type="InterPro" id="IPR018707">
    <property type="entry name" value="LpxR"/>
</dbReference>
<evidence type="ECO:0000313" key="3">
    <source>
        <dbReference type="Proteomes" id="UP000007590"/>
    </source>
</evidence>
<keyword evidence="1" id="KW-0732">Signal</keyword>
<gene>
    <name evidence="2" type="ordered locus">Solca_1925</name>
</gene>
<evidence type="ECO:0008006" key="4">
    <source>
        <dbReference type="Google" id="ProtNLM"/>
    </source>
</evidence>
<dbReference type="eggNOG" id="COG3528">
    <property type="taxonomic scope" value="Bacteria"/>
</dbReference>
<reference evidence="2" key="1">
    <citation type="submission" date="2012-02" db="EMBL/GenBank/DDBJ databases">
        <title>The complete genome of Solitalea canadensis DSM 3403.</title>
        <authorList>
            <consortium name="US DOE Joint Genome Institute (JGI-PGF)"/>
            <person name="Lucas S."/>
            <person name="Copeland A."/>
            <person name="Lapidus A."/>
            <person name="Glavina del Rio T."/>
            <person name="Dalin E."/>
            <person name="Tice H."/>
            <person name="Bruce D."/>
            <person name="Goodwin L."/>
            <person name="Pitluck S."/>
            <person name="Peters L."/>
            <person name="Ovchinnikova G."/>
            <person name="Lu M."/>
            <person name="Kyrpides N."/>
            <person name="Mavromatis K."/>
            <person name="Ivanova N."/>
            <person name="Brettin T."/>
            <person name="Detter J.C."/>
            <person name="Han C."/>
            <person name="Larimer F."/>
            <person name="Land M."/>
            <person name="Hauser L."/>
            <person name="Markowitz V."/>
            <person name="Cheng J.-F."/>
            <person name="Hugenholtz P."/>
            <person name="Woyke T."/>
            <person name="Wu D."/>
            <person name="Spring S."/>
            <person name="Schroeder M."/>
            <person name="Kopitz M."/>
            <person name="Brambilla E."/>
            <person name="Klenk H.-P."/>
            <person name="Eisen J.A."/>
        </authorList>
    </citation>
    <scope>NUCLEOTIDE SEQUENCE</scope>
    <source>
        <strain evidence="2">DSM 3403</strain>
    </source>
</reference>
<dbReference type="AlphaFoldDB" id="H8KU05"/>
<name>H8KU05_SOLCM</name>
<feature type="signal peptide" evidence="1">
    <location>
        <begin position="1"/>
        <end position="26"/>
    </location>
</feature>
<dbReference type="InterPro" id="IPR037107">
    <property type="entry name" value="Put_OMP_sf"/>
</dbReference>
<dbReference type="EMBL" id="CP003349">
    <property type="protein sequence ID" value="AFD06985.1"/>
    <property type="molecule type" value="Genomic_DNA"/>
</dbReference>
<dbReference type="KEGG" id="scn:Solca_1925"/>
<dbReference type="RefSeq" id="WP_014680212.1">
    <property type="nucleotide sequence ID" value="NC_017770.1"/>
</dbReference>
<evidence type="ECO:0000313" key="2">
    <source>
        <dbReference type="EMBL" id="AFD06985.1"/>
    </source>
</evidence>
<proteinExistence type="predicted"/>
<evidence type="ECO:0000256" key="1">
    <source>
        <dbReference type="SAM" id="SignalP"/>
    </source>
</evidence>
<dbReference type="Proteomes" id="UP000007590">
    <property type="component" value="Chromosome"/>
</dbReference>
<dbReference type="HOGENOM" id="CLU_055418_1_0_10"/>
<keyword evidence="3" id="KW-1185">Reference proteome</keyword>
<feature type="chain" id="PRO_5003614531" description="Lipid A deacylase LpxR family protein" evidence="1">
    <location>
        <begin position="27"/>
        <end position="333"/>
    </location>
</feature>